<keyword evidence="7" id="KW-0472">Membrane</keyword>
<keyword evidence="10" id="KW-1185">Reference proteome</keyword>
<evidence type="ECO:0000256" key="4">
    <source>
        <dbReference type="ARBA" id="ARBA00022989"/>
    </source>
</evidence>
<dbReference type="OrthoDB" id="1552at2759"/>
<dbReference type="PANTHER" id="PTHR14360:SF12">
    <property type="entry name" value="MOZ PROTEIN REPRESENTS A CHROMATIN-ASSOCIATED ACETYLTRANSFERASE"/>
    <property type="match status" value="1"/>
</dbReference>
<protein>
    <recommendedName>
        <fullName evidence="11">DUF1640-domain-containing protein</fullName>
    </recommendedName>
</protein>
<evidence type="ECO:0000256" key="3">
    <source>
        <dbReference type="ARBA" id="ARBA00022692"/>
    </source>
</evidence>
<dbReference type="InterPro" id="IPR024461">
    <property type="entry name" value="CCDC90-like"/>
</dbReference>
<evidence type="ECO:0000256" key="7">
    <source>
        <dbReference type="ARBA" id="ARBA00023136"/>
    </source>
</evidence>
<feature type="compositionally biased region" description="Low complexity" evidence="8">
    <location>
        <begin position="526"/>
        <end position="538"/>
    </location>
</feature>
<dbReference type="Gene3D" id="1.20.5.340">
    <property type="match status" value="1"/>
</dbReference>
<dbReference type="Pfam" id="PF07798">
    <property type="entry name" value="CCDC90-like"/>
    <property type="match status" value="1"/>
</dbReference>
<evidence type="ECO:0000256" key="1">
    <source>
        <dbReference type="ARBA" id="ARBA00004173"/>
    </source>
</evidence>
<keyword evidence="4" id="KW-1133">Transmembrane helix</keyword>
<sequence length="566" mass="63053">MRSPVNPAALHRRVGWAAKGVLQTKYPEFTIRKLHSARTLYKDDESTKSSTAWPTAESVILQRISSTGIHPSLAHLKTDKAGSASSSKQDGSDGTTAKPGEGKAKSEGSNVNDEGRTVAGLISSLRKSRGASQGQLSPQPKDQTDTTEASNDTWAPEDHDIPYCLFNTHELVSRLVEAGFTRQQATLLMVLVKHKVYESMERLRSNMLTKSDLENDAYLFRAALQELRTETQMIRKNDQTILESQSAAIDRDIESLAQRLTDEIANLRSDIEIELNNHKHDSIHEMKSLDMELHGLASKYQVVLGEMKTDIETIKLESIRRGLLAAVITTLALLAIIWGPELLDKLNLRSQTLGNRSKDPSDQDGAEDDDSTQLQPLGGGRLPESGSISDSYIDPARAALYGAANSPENRRKLLNLQQANGLHRRSWPLPLDSRGPNDQNSRYRDHSHLNIHYDPTISASEGQFGTQRAPLENEADNYDDWFDSYFYPPQDIAERRTRSGSSASLMDSDPTFDSAYWRGARDNRENSSPANSESNSHSQQQTAAEQDNDRVAHIPINFTDTRNEHR</sequence>
<organism evidence="9 10">
    <name type="scientific">Coemansia brasiliensis</name>
    <dbReference type="NCBI Taxonomy" id="2650707"/>
    <lineage>
        <taxon>Eukaryota</taxon>
        <taxon>Fungi</taxon>
        <taxon>Fungi incertae sedis</taxon>
        <taxon>Zoopagomycota</taxon>
        <taxon>Kickxellomycotina</taxon>
        <taxon>Kickxellomycetes</taxon>
        <taxon>Kickxellales</taxon>
        <taxon>Kickxellaceae</taxon>
        <taxon>Coemansia</taxon>
    </lineage>
</organism>
<evidence type="ECO:0000256" key="5">
    <source>
        <dbReference type="ARBA" id="ARBA00023054"/>
    </source>
</evidence>
<name>A0A9W8IG32_9FUNG</name>
<keyword evidence="3" id="KW-0812">Transmembrane</keyword>
<dbReference type="AlphaFoldDB" id="A0A9W8IG32"/>
<keyword evidence="6" id="KW-0496">Mitochondrion</keyword>
<reference evidence="9" key="1">
    <citation type="submission" date="2022-07" db="EMBL/GenBank/DDBJ databases">
        <title>Phylogenomic reconstructions and comparative analyses of Kickxellomycotina fungi.</title>
        <authorList>
            <person name="Reynolds N.K."/>
            <person name="Stajich J.E."/>
            <person name="Barry K."/>
            <person name="Grigoriev I.V."/>
            <person name="Crous P."/>
            <person name="Smith M.E."/>
        </authorList>
    </citation>
    <scope>NUCLEOTIDE SEQUENCE</scope>
    <source>
        <strain evidence="9">NRRL 1566</strain>
    </source>
</reference>
<evidence type="ECO:0000313" key="10">
    <source>
        <dbReference type="Proteomes" id="UP001139887"/>
    </source>
</evidence>
<evidence type="ECO:0000256" key="2">
    <source>
        <dbReference type="ARBA" id="ARBA00004370"/>
    </source>
</evidence>
<comment type="subcellular location">
    <subcellularLocation>
        <location evidence="2">Membrane</location>
    </subcellularLocation>
    <subcellularLocation>
        <location evidence="1">Mitochondrion</location>
    </subcellularLocation>
</comment>
<evidence type="ECO:0000313" key="9">
    <source>
        <dbReference type="EMBL" id="KAJ2850581.1"/>
    </source>
</evidence>
<evidence type="ECO:0000256" key="8">
    <source>
        <dbReference type="SAM" id="MobiDB-lite"/>
    </source>
</evidence>
<dbReference type="Proteomes" id="UP001139887">
    <property type="component" value="Unassembled WGS sequence"/>
</dbReference>
<dbReference type="GO" id="GO:0005739">
    <property type="term" value="C:mitochondrion"/>
    <property type="evidence" value="ECO:0007669"/>
    <property type="project" value="UniProtKB-SubCell"/>
</dbReference>
<feature type="region of interest" description="Disordered" evidence="8">
    <location>
        <begin position="496"/>
        <end position="566"/>
    </location>
</feature>
<accession>A0A9W8IG32</accession>
<proteinExistence type="predicted"/>
<feature type="region of interest" description="Disordered" evidence="8">
    <location>
        <begin position="425"/>
        <end position="444"/>
    </location>
</feature>
<dbReference type="PANTHER" id="PTHR14360">
    <property type="entry name" value="PROTEIN FMP32, MITOCHONDRIAL"/>
    <property type="match status" value="1"/>
</dbReference>
<feature type="compositionally biased region" description="Acidic residues" evidence="8">
    <location>
        <begin position="362"/>
        <end position="371"/>
    </location>
</feature>
<gene>
    <name evidence="9" type="ORF">IWW36_001761</name>
</gene>
<evidence type="ECO:0008006" key="11">
    <source>
        <dbReference type="Google" id="ProtNLM"/>
    </source>
</evidence>
<feature type="compositionally biased region" description="Polar residues" evidence="8">
    <location>
        <begin position="83"/>
        <end position="95"/>
    </location>
</feature>
<dbReference type="EMBL" id="JANBUW010000028">
    <property type="protein sequence ID" value="KAJ2850581.1"/>
    <property type="molecule type" value="Genomic_DNA"/>
</dbReference>
<evidence type="ECO:0000256" key="6">
    <source>
        <dbReference type="ARBA" id="ARBA00023128"/>
    </source>
</evidence>
<feature type="region of interest" description="Disordered" evidence="8">
    <location>
        <begin position="354"/>
        <end position="389"/>
    </location>
</feature>
<keyword evidence="5" id="KW-0175">Coiled coil</keyword>
<comment type="caution">
    <text evidence="9">The sequence shown here is derived from an EMBL/GenBank/DDBJ whole genome shotgun (WGS) entry which is preliminary data.</text>
</comment>
<dbReference type="GO" id="GO:0016020">
    <property type="term" value="C:membrane"/>
    <property type="evidence" value="ECO:0007669"/>
    <property type="project" value="UniProtKB-SubCell"/>
</dbReference>
<feature type="compositionally biased region" description="Polar residues" evidence="8">
    <location>
        <begin position="130"/>
        <end position="153"/>
    </location>
</feature>
<feature type="region of interest" description="Disordered" evidence="8">
    <location>
        <begin position="77"/>
        <end position="155"/>
    </location>
</feature>